<proteinExistence type="predicted"/>
<dbReference type="STRING" id="1090322.MettiDRAFT_2014"/>
<evidence type="ECO:0008006" key="5">
    <source>
        <dbReference type="Google" id="ProtNLM"/>
    </source>
</evidence>
<dbReference type="PANTHER" id="PTHR35902">
    <property type="entry name" value="S-LAYER DOMAIN-LIKE PROTEIN-RELATED"/>
    <property type="match status" value="1"/>
</dbReference>
<reference evidence="3 4" key="1">
    <citation type="submission" date="2013-08" db="EMBL/GenBank/DDBJ databases">
        <authorList>
            <consortium name="DOE Joint Genome Institute"/>
            <person name="Eisen J."/>
            <person name="Huntemann M."/>
            <person name="Han J."/>
            <person name="Chen A."/>
            <person name="Kyrpides N."/>
            <person name="Mavromatis K."/>
            <person name="Markowitz V."/>
            <person name="Palaniappan K."/>
            <person name="Ivanova N."/>
            <person name="Schaumberg A."/>
            <person name="Pati A."/>
            <person name="Liolios K."/>
            <person name="Nordberg H.P."/>
            <person name="Cantor M.N."/>
            <person name="Hua S.X."/>
            <person name="Woyke T."/>
        </authorList>
    </citation>
    <scope>NUCLEOTIDE SEQUENCE [LARGE SCALE GENOMIC DNA]</scope>
    <source>
        <strain evidence="3 4">DSM 2278</strain>
    </source>
</reference>
<dbReference type="Proteomes" id="UP000019483">
    <property type="component" value="Unassembled WGS sequence"/>
</dbReference>
<keyword evidence="2" id="KW-1133">Transmembrane helix</keyword>
<gene>
    <name evidence="3" type="ORF">MettiDRAFT_2014</name>
</gene>
<evidence type="ECO:0000256" key="2">
    <source>
        <dbReference type="SAM" id="Phobius"/>
    </source>
</evidence>
<feature type="region of interest" description="Disordered" evidence="1">
    <location>
        <begin position="399"/>
        <end position="434"/>
    </location>
</feature>
<comment type="caution">
    <text evidence="3">The sequence shown here is derived from an EMBL/GenBank/DDBJ whole genome shotgun (WGS) entry which is preliminary data.</text>
</comment>
<dbReference type="PANTHER" id="PTHR35902:SF3">
    <property type="entry name" value="NPCBM-ASSOCIATED, NEW3 DOMAIN OF ALPHA-GALACTOSIDASE"/>
    <property type="match status" value="1"/>
</dbReference>
<keyword evidence="4" id="KW-1185">Reference proteome</keyword>
<dbReference type="EMBL" id="AZAJ01000001">
    <property type="protein sequence ID" value="ETA68541.1"/>
    <property type="molecule type" value="Genomic_DNA"/>
</dbReference>
<keyword evidence="2" id="KW-0812">Transmembrane</keyword>
<organism evidence="3 4">
    <name type="scientific">Methanolobus tindarius DSM 2278</name>
    <dbReference type="NCBI Taxonomy" id="1090322"/>
    <lineage>
        <taxon>Archaea</taxon>
        <taxon>Methanobacteriati</taxon>
        <taxon>Methanobacteriota</taxon>
        <taxon>Stenosarchaea group</taxon>
        <taxon>Methanomicrobia</taxon>
        <taxon>Methanosarcinales</taxon>
        <taxon>Methanosarcinaceae</taxon>
        <taxon>Methanolobus</taxon>
    </lineage>
</organism>
<evidence type="ECO:0000313" key="3">
    <source>
        <dbReference type="EMBL" id="ETA68541.1"/>
    </source>
</evidence>
<evidence type="ECO:0000256" key="1">
    <source>
        <dbReference type="SAM" id="MobiDB-lite"/>
    </source>
</evidence>
<protein>
    <recommendedName>
        <fullName evidence="5">S-layer domain-containing protein</fullName>
    </recommendedName>
</protein>
<dbReference type="RefSeq" id="WP_023845676.1">
    <property type="nucleotide sequence ID" value="NZ_AZAJ01000001.1"/>
</dbReference>
<dbReference type="AlphaFoldDB" id="W9DYW4"/>
<feature type="compositionally biased region" description="Acidic residues" evidence="1">
    <location>
        <begin position="402"/>
        <end position="434"/>
    </location>
</feature>
<sequence length="434" mass="47630">MMKLIALAMIILAALSFPGAAITEIRPTFTVDYSIEPEYFMPGDTGTITVTLANMASGEKFVTEDEETLDMNAYVASASLEGNSDLLILDKSYTDVGLLGPGDTLKLTFTVKARDNTTDGIHFTDLTIVGGSDMNDFNYRIPVKVDDRNVKVIMSNFPSTLMNEVSTISVDVVNRRPNDVTSVIVTPHAKGMTFSPSDYFVGGIPEGNKSTASFTFNTMSSEEGYTDVSFTASYFNGDNLHNSETASKEVRIIKQSPLVFTGIEVENTANKYTLSGDLNNFGITDAKNVMVSIDDAEDIEPLQPYANYFIGTLEADDFSSFELSARVTSRNVTSIPIIIEFRDPDNAYTAITQEISLDTSSRVPYSSSDDEGSSPGLWIGAGIIIIAIVAVIGYSWKKRQDEEEDEDNQDDEDGDEDEYLDDMYADEEEDETLE</sequence>
<name>W9DYW4_METTI</name>
<evidence type="ECO:0000313" key="4">
    <source>
        <dbReference type="Proteomes" id="UP000019483"/>
    </source>
</evidence>
<accession>W9DYW4</accession>
<keyword evidence="2" id="KW-0472">Membrane</keyword>
<feature type="transmembrane region" description="Helical" evidence="2">
    <location>
        <begin position="376"/>
        <end position="396"/>
    </location>
</feature>